<evidence type="ECO:0000256" key="4">
    <source>
        <dbReference type="RuleBase" id="RU000363"/>
    </source>
</evidence>
<dbReference type="GO" id="GO:0005783">
    <property type="term" value="C:endoplasmic reticulum"/>
    <property type="evidence" value="ECO:0007669"/>
    <property type="project" value="TreeGrafter"/>
</dbReference>
<dbReference type="PANTHER" id="PTHR44169">
    <property type="entry name" value="NADPH-DEPENDENT 1-ACYLDIHYDROXYACETONE PHOSPHATE REDUCTASE"/>
    <property type="match status" value="1"/>
</dbReference>
<name>A0A6A6ZZ00_9PLEO</name>
<dbReference type="Gene3D" id="3.40.50.720">
    <property type="entry name" value="NAD(P)-binding Rossmann-like Domain"/>
    <property type="match status" value="1"/>
</dbReference>
<keyword evidence="2" id="KW-0521">NADP</keyword>
<dbReference type="GO" id="GO:0000140">
    <property type="term" value="F:acylglycerone-phosphate reductase (NADP+) activity"/>
    <property type="evidence" value="ECO:0007669"/>
    <property type="project" value="TreeGrafter"/>
</dbReference>
<proteinExistence type="inferred from homology"/>
<dbReference type="GO" id="GO:0006654">
    <property type="term" value="P:phosphatidic acid biosynthetic process"/>
    <property type="evidence" value="ECO:0007669"/>
    <property type="project" value="TreeGrafter"/>
</dbReference>
<comment type="similarity">
    <text evidence="1 4">Belongs to the short-chain dehydrogenases/reductases (SDR) family.</text>
</comment>
<dbReference type="SUPFAM" id="SSF51735">
    <property type="entry name" value="NAD(P)-binding Rossmann-fold domains"/>
    <property type="match status" value="1"/>
</dbReference>
<dbReference type="InterPro" id="IPR036291">
    <property type="entry name" value="NAD(P)-bd_dom_sf"/>
</dbReference>
<dbReference type="PRINTS" id="PR00081">
    <property type="entry name" value="GDHRDH"/>
</dbReference>
<accession>A0A6A6ZZ00</accession>
<organism evidence="5 6">
    <name type="scientific">Ophiobolus disseminans</name>
    <dbReference type="NCBI Taxonomy" id="1469910"/>
    <lineage>
        <taxon>Eukaryota</taxon>
        <taxon>Fungi</taxon>
        <taxon>Dikarya</taxon>
        <taxon>Ascomycota</taxon>
        <taxon>Pezizomycotina</taxon>
        <taxon>Dothideomycetes</taxon>
        <taxon>Pleosporomycetidae</taxon>
        <taxon>Pleosporales</taxon>
        <taxon>Pleosporineae</taxon>
        <taxon>Phaeosphaeriaceae</taxon>
        <taxon>Ophiobolus</taxon>
    </lineage>
</organism>
<gene>
    <name evidence="5" type="ORF">CC86DRAFT_394563</name>
</gene>
<sequence>MSNKRRTAVITGCSVGSLGEALAFTLHERGLKVIATARNPAKMDGLRKLDILCVMMDVVDRSSVEACAEEVAKSTDGHIDILINSVGGGHYMPFLDFNIDDARKLFKMNVFSFLEVTQAFMPLLMKGKSPASNGSKGLLVNQTSISSLLRTPYHSTYSASKSAMAMFNDTQRIELAPFGIRVIDLKTGSVESNFGPNRTNAPHIPDNSLYQPIKDKIEFVIQGTFTESYAEERMPWAKHVVDDLLTDDPPHQIWRGGHVGAWKCWRISVNVRMARTMTEKEVIESRKKYLQRFS</sequence>
<evidence type="ECO:0000256" key="3">
    <source>
        <dbReference type="ARBA" id="ARBA00023002"/>
    </source>
</evidence>
<evidence type="ECO:0000256" key="1">
    <source>
        <dbReference type="ARBA" id="ARBA00006484"/>
    </source>
</evidence>
<evidence type="ECO:0000313" key="5">
    <source>
        <dbReference type="EMBL" id="KAF2825657.1"/>
    </source>
</evidence>
<dbReference type="PRINTS" id="PR00080">
    <property type="entry name" value="SDRFAMILY"/>
</dbReference>
<dbReference type="InterPro" id="IPR002347">
    <property type="entry name" value="SDR_fam"/>
</dbReference>
<evidence type="ECO:0000313" key="6">
    <source>
        <dbReference type="Proteomes" id="UP000799424"/>
    </source>
</evidence>
<dbReference type="Proteomes" id="UP000799424">
    <property type="component" value="Unassembled WGS sequence"/>
</dbReference>
<protein>
    <submittedName>
        <fullName evidence="5">NAD(P)-binding protein</fullName>
    </submittedName>
</protein>
<dbReference type="EMBL" id="MU006227">
    <property type="protein sequence ID" value="KAF2825657.1"/>
    <property type="molecule type" value="Genomic_DNA"/>
</dbReference>
<dbReference type="OrthoDB" id="2102561at2759"/>
<keyword evidence="6" id="KW-1185">Reference proteome</keyword>
<dbReference type="PANTHER" id="PTHR44169:SF6">
    <property type="entry name" value="NADPH-DEPENDENT 1-ACYLDIHYDROXYACETONE PHOSPHATE REDUCTASE"/>
    <property type="match status" value="1"/>
</dbReference>
<dbReference type="PROSITE" id="PS00061">
    <property type="entry name" value="ADH_SHORT"/>
    <property type="match status" value="1"/>
</dbReference>
<dbReference type="InterPro" id="IPR020904">
    <property type="entry name" value="Sc_DH/Rdtase_CS"/>
</dbReference>
<dbReference type="GO" id="GO:0004806">
    <property type="term" value="F:triacylglycerol lipase activity"/>
    <property type="evidence" value="ECO:0007669"/>
    <property type="project" value="TreeGrafter"/>
</dbReference>
<evidence type="ECO:0000256" key="2">
    <source>
        <dbReference type="ARBA" id="ARBA00022857"/>
    </source>
</evidence>
<dbReference type="AlphaFoldDB" id="A0A6A6ZZ00"/>
<keyword evidence="3" id="KW-0560">Oxidoreductase</keyword>
<dbReference type="GO" id="GO:0019433">
    <property type="term" value="P:triglyceride catabolic process"/>
    <property type="evidence" value="ECO:0007669"/>
    <property type="project" value="TreeGrafter"/>
</dbReference>
<dbReference type="GO" id="GO:0005811">
    <property type="term" value="C:lipid droplet"/>
    <property type="evidence" value="ECO:0007669"/>
    <property type="project" value="TreeGrafter"/>
</dbReference>
<dbReference type="Pfam" id="PF00106">
    <property type="entry name" value="adh_short"/>
    <property type="match status" value="1"/>
</dbReference>
<reference evidence="5" key="1">
    <citation type="journal article" date="2020" name="Stud. Mycol.">
        <title>101 Dothideomycetes genomes: a test case for predicting lifestyles and emergence of pathogens.</title>
        <authorList>
            <person name="Haridas S."/>
            <person name="Albert R."/>
            <person name="Binder M."/>
            <person name="Bloem J."/>
            <person name="Labutti K."/>
            <person name="Salamov A."/>
            <person name="Andreopoulos B."/>
            <person name="Baker S."/>
            <person name="Barry K."/>
            <person name="Bills G."/>
            <person name="Bluhm B."/>
            <person name="Cannon C."/>
            <person name="Castanera R."/>
            <person name="Culley D."/>
            <person name="Daum C."/>
            <person name="Ezra D."/>
            <person name="Gonzalez J."/>
            <person name="Henrissat B."/>
            <person name="Kuo A."/>
            <person name="Liang C."/>
            <person name="Lipzen A."/>
            <person name="Lutzoni F."/>
            <person name="Magnuson J."/>
            <person name="Mondo S."/>
            <person name="Nolan M."/>
            <person name="Ohm R."/>
            <person name="Pangilinan J."/>
            <person name="Park H.-J."/>
            <person name="Ramirez L."/>
            <person name="Alfaro M."/>
            <person name="Sun H."/>
            <person name="Tritt A."/>
            <person name="Yoshinaga Y."/>
            <person name="Zwiers L.-H."/>
            <person name="Turgeon B."/>
            <person name="Goodwin S."/>
            <person name="Spatafora J."/>
            <person name="Crous P."/>
            <person name="Grigoriev I."/>
        </authorList>
    </citation>
    <scope>NUCLEOTIDE SEQUENCE</scope>
    <source>
        <strain evidence="5">CBS 113818</strain>
    </source>
</reference>